<name>A0A345CZ38_9GAMM</name>
<gene>
    <name evidence="1" type="ORF">AV903_03905</name>
</gene>
<dbReference type="EMBL" id="CP013970">
    <property type="protein sequence ID" value="AXF78705.1"/>
    <property type="molecule type" value="Genomic_DNA"/>
</dbReference>
<protein>
    <submittedName>
        <fullName evidence="1">Uncharacterized protein</fullName>
    </submittedName>
</protein>
<evidence type="ECO:0000313" key="2">
    <source>
        <dbReference type="Proteomes" id="UP000264980"/>
    </source>
</evidence>
<sequence>MITQNVLCHCCVYGLSGKIF</sequence>
<accession>A0A345CZ38</accession>
<dbReference type="Proteomes" id="UP000264980">
    <property type="component" value="Chromosome"/>
</dbReference>
<dbReference type="AlphaFoldDB" id="A0A345CZ38"/>
<organism evidence="1 2">
    <name type="scientific">Erwinia tracheiphila</name>
    <dbReference type="NCBI Taxonomy" id="65700"/>
    <lineage>
        <taxon>Bacteria</taxon>
        <taxon>Pseudomonadati</taxon>
        <taxon>Pseudomonadota</taxon>
        <taxon>Gammaproteobacteria</taxon>
        <taxon>Enterobacterales</taxon>
        <taxon>Erwiniaceae</taxon>
        <taxon>Erwinia</taxon>
    </lineage>
</organism>
<reference evidence="2" key="1">
    <citation type="submission" date="2016-01" db="EMBL/GenBank/DDBJ databases">
        <authorList>
            <person name="Shapiro L."/>
        </authorList>
    </citation>
    <scope>NUCLEOTIDE SEQUENCE [LARGE SCALE GENOMIC DNA]</scope>
    <source>
        <strain evidence="2">MDcuke</strain>
    </source>
</reference>
<proteinExistence type="predicted"/>
<evidence type="ECO:0000313" key="1">
    <source>
        <dbReference type="EMBL" id="AXF78705.1"/>
    </source>
</evidence>